<keyword evidence="3" id="KW-0456">Lyase</keyword>
<dbReference type="SUPFAM" id="SSF53383">
    <property type="entry name" value="PLP-dependent transferases"/>
    <property type="match status" value="1"/>
</dbReference>
<dbReference type="InterPro" id="IPR000192">
    <property type="entry name" value="Aminotrans_V_dom"/>
</dbReference>
<keyword evidence="1" id="KW-0663">Pyridoxal phosphate</keyword>
<dbReference type="PANTHER" id="PTHR43092:SF2">
    <property type="entry name" value="HERCYNYLCYSTEINE SULFOXIDE LYASE"/>
    <property type="match status" value="1"/>
</dbReference>
<feature type="domain" description="Aminotransferase class V" evidence="2">
    <location>
        <begin position="44"/>
        <end position="338"/>
    </location>
</feature>
<dbReference type="GO" id="GO:0016829">
    <property type="term" value="F:lyase activity"/>
    <property type="evidence" value="ECO:0007669"/>
    <property type="project" value="UniProtKB-KW"/>
</dbReference>
<accession>A0A9P0VXN0</accession>
<dbReference type="PANTHER" id="PTHR43092">
    <property type="entry name" value="L-CYSTEINE DESULFHYDRASE"/>
    <property type="match status" value="1"/>
</dbReference>
<evidence type="ECO:0000313" key="3">
    <source>
        <dbReference type="EMBL" id="CAH2352689.1"/>
    </source>
</evidence>
<protein>
    <submittedName>
        <fullName evidence="3">Hercynylcysteine sulfoxide lyase</fullName>
    </submittedName>
</protein>
<dbReference type="OrthoDB" id="5978656at2759"/>
<dbReference type="InterPro" id="IPR015421">
    <property type="entry name" value="PyrdxlP-dep_Trfase_major"/>
</dbReference>
<dbReference type="Proteomes" id="UP000837801">
    <property type="component" value="Unassembled WGS sequence"/>
</dbReference>
<evidence type="ECO:0000313" key="4">
    <source>
        <dbReference type="Proteomes" id="UP000837801"/>
    </source>
</evidence>
<comment type="caution">
    <text evidence="3">The sequence shown here is derived from an EMBL/GenBank/DDBJ whole genome shotgun (WGS) entry which is preliminary data.</text>
</comment>
<evidence type="ECO:0000259" key="2">
    <source>
        <dbReference type="Pfam" id="PF00266"/>
    </source>
</evidence>
<gene>
    <name evidence="3" type="ORF">CLIB1423_07S05292</name>
</gene>
<dbReference type="InterPro" id="IPR015422">
    <property type="entry name" value="PyrdxlP-dep_Trfase_small"/>
</dbReference>
<dbReference type="AlphaFoldDB" id="A0A9P0VXN0"/>
<dbReference type="InterPro" id="IPR015424">
    <property type="entry name" value="PyrdxlP-dep_Trfase"/>
</dbReference>
<dbReference type="Gene3D" id="3.40.640.10">
    <property type="entry name" value="Type I PLP-dependent aspartate aminotransferase-like (Major domain)"/>
    <property type="match status" value="1"/>
</dbReference>
<sequence length="445" mass="50620">MFNSLNWIFSSTSETKFGHNFKVKHFSTIDKDVLSVNHGSYGNVPTVVFDNYIENTRREYGFPDRFMLTEQKNEYIEALEIVATKYLHCDYHNLAFVPNATTGVNTVLRSLHFNKGDKVLFFSTIYGACYNTIKFLERSVGIIPVVIDITAYPWEDTEILEKFNSCISNEDPIKLALFDAVTSMPGVRLPFEDLTKICRENGIISLIDGAHSIGLINLDLGDTAPDFFVTNLHKWLFVPRGCAVMYVDPKFHGEIQSLPVSHSYVDESIVKPDKMTLIDKFFFIGTKNFAAIATIKSAIRFREEVCGGEDAIAEYCTSLSEAAIKQHQEKWPFMKFINNSNSSILVPSMVNLVIKFGDLCKHYEIANVPDIDFTNKAQAENFHDYVDELLLKEYKARVPFMIFGNGDILIRFSCQLYNEASDYDFATDSFVDGIKRFAKETTKVD</sequence>
<dbReference type="EMBL" id="CAKXYY010000007">
    <property type="protein sequence ID" value="CAH2352689.1"/>
    <property type="molecule type" value="Genomic_DNA"/>
</dbReference>
<evidence type="ECO:0000256" key="1">
    <source>
        <dbReference type="ARBA" id="ARBA00022898"/>
    </source>
</evidence>
<dbReference type="Gene3D" id="3.90.1150.10">
    <property type="entry name" value="Aspartate Aminotransferase, domain 1"/>
    <property type="match status" value="1"/>
</dbReference>
<reference evidence="3" key="1">
    <citation type="submission" date="2022-03" db="EMBL/GenBank/DDBJ databases">
        <authorList>
            <person name="Legras J.-L."/>
            <person name="Devillers H."/>
            <person name="Grondin C."/>
        </authorList>
    </citation>
    <scope>NUCLEOTIDE SEQUENCE</scope>
    <source>
        <strain evidence="3">CLIB 1423</strain>
    </source>
</reference>
<name>A0A9P0VXN0_9ASCO</name>
<organism evidence="3 4">
    <name type="scientific">[Candida] railenensis</name>
    <dbReference type="NCBI Taxonomy" id="45579"/>
    <lineage>
        <taxon>Eukaryota</taxon>
        <taxon>Fungi</taxon>
        <taxon>Dikarya</taxon>
        <taxon>Ascomycota</taxon>
        <taxon>Saccharomycotina</taxon>
        <taxon>Pichiomycetes</taxon>
        <taxon>Debaryomycetaceae</taxon>
        <taxon>Kurtzmaniella</taxon>
    </lineage>
</organism>
<keyword evidence="4" id="KW-1185">Reference proteome</keyword>
<proteinExistence type="predicted"/>
<dbReference type="Pfam" id="PF00266">
    <property type="entry name" value="Aminotran_5"/>
    <property type="match status" value="1"/>
</dbReference>